<dbReference type="InParanoid" id="A0A482WVE5"/>
<evidence type="ECO:0000313" key="2">
    <source>
        <dbReference type="EMBL" id="RZF37121.1"/>
    </source>
</evidence>
<feature type="compositionally biased region" description="Polar residues" evidence="1">
    <location>
        <begin position="25"/>
        <end position="38"/>
    </location>
</feature>
<dbReference type="EMBL" id="QKKF02025284">
    <property type="protein sequence ID" value="RZF37121.1"/>
    <property type="molecule type" value="Genomic_DNA"/>
</dbReference>
<feature type="compositionally biased region" description="Acidic residues" evidence="1">
    <location>
        <begin position="429"/>
        <end position="442"/>
    </location>
</feature>
<dbReference type="OrthoDB" id="331341at2759"/>
<comment type="caution">
    <text evidence="2">The sequence shown here is derived from an EMBL/GenBank/DDBJ whole genome shotgun (WGS) entry which is preliminary data.</text>
</comment>
<feature type="compositionally biased region" description="Basic and acidic residues" evidence="1">
    <location>
        <begin position="9"/>
        <end position="20"/>
    </location>
</feature>
<feature type="compositionally biased region" description="Acidic residues" evidence="1">
    <location>
        <begin position="81"/>
        <end position="112"/>
    </location>
</feature>
<dbReference type="Proteomes" id="UP000291343">
    <property type="component" value="Unassembled WGS sequence"/>
</dbReference>
<name>A0A482WVE5_LAOST</name>
<feature type="compositionally biased region" description="Basic and acidic residues" evidence="1">
    <location>
        <begin position="128"/>
        <end position="147"/>
    </location>
</feature>
<organism evidence="2 3">
    <name type="scientific">Laodelphax striatellus</name>
    <name type="common">Small brown planthopper</name>
    <name type="synonym">Delphax striatella</name>
    <dbReference type="NCBI Taxonomy" id="195883"/>
    <lineage>
        <taxon>Eukaryota</taxon>
        <taxon>Metazoa</taxon>
        <taxon>Ecdysozoa</taxon>
        <taxon>Arthropoda</taxon>
        <taxon>Hexapoda</taxon>
        <taxon>Insecta</taxon>
        <taxon>Pterygota</taxon>
        <taxon>Neoptera</taxon>
        <taxon>Paraneoptera</taxon>
        <taxon>Hemiptera</taxon>
        <taxon>Auchenorrhyncha</taxon>
        <taxon>Fulgoroidea</taxon>
        <taxon>Delphacidae</taxon>
        <taxon>Criomorphinae</taxon>
        <taxon>Laodelphax</taxon>
    </lineage>
</organism>
<dbReference type="AlphaFoldDB" id="A0A482WVE5"/>
<reference evidence="2 3" key="1">
    <citation type="journal article" date="2017" name="Gigascience">
        <title>Genome sequence of the small brown planthopper, Laodelphax striatellus.</title>
        <authorList>
            <person name="Zhu J."/>
            <person name="Jiang F."/>
            <person name="Wang X."/>
            <person name="Yang P."/>
            <person name="Bao Y."/>
            <person name="Zhao W."/>
            <person name="Wang W."/>
            <person name="Lu H."/>
            <person name="Wang Q."/>
            <person name="Cui N."/>
            <person name="Li J."/>
            <person name="Chen X."/>
            <person name="Luo L."/>
            <person name="Yu J."/>
            <person name="Kang L."/>
            <person name="Cui F."/>
        </authorList>
    </citation>
    <scope>NUCLEOTIDE SEQUENCE [LARGE SCALE GENOMIC DNA]</scope>
    <source>
        <strain evidence="2">Lst14</strain>
    </source>
</reference>
<feature type="region of interest" description="Disordered" evidence="1">
    <location>
        <begin position="402"/>
        <end position="461"/>
    </location>
</feature>
<feature type="region of interest" description="Disordered" evidence="1">
    <location>
        <begin position="1"/>
        <end position="233"/>
    </location>
</feature>
<feature type="compositionally biased region" description="Acidic residues" evidence="1">
    <location>
        <begin position="153"/>
        <end position="164"/>
    </location>
</feature>
<evidence type="ECO:0000313" key="3">
    <source>
        <dbReference type="Proteomes" id="UP000291343"/>
    </source>
</evidence>
<dbReference type="STRING" id="195883.A0A482WVE5"/>
<feature type="region of interest" description="Disordered" evidence="1">
    <location>
        <begin position="257"/>
        <end position="290"/>
    </location>
</feature>
<gene>
    <name evidence="2" type="ORF">LSTR_LSTR015311</name>
</gene>
<feature type="compositionally biased region" description="Basic and acidic residues" evidence="1">
    <location>
        <begin position="452"/>
        <end position="461"/>
    </location>
</feature>
<feature type="compositionally biased region" description="Acidic residues" evidence="1">
    <location>
        <begin position="210"/>
        <end position="219"/>
    </location>
</feature>
<protein>
    <submittedName>
        <fullName evidence="2">Uncharacterized protein</fullName>
    </submittedName>
</protein>
<sequence>MADSSMNEPPEKKARIESSKDAATANGSDLVDSTTKNDPGTKKTVPLIDLVSDPDPETDKTIESNDYEGDKEDETEKTVQSDEDEEDETEKTVQSDEDEDEDDEEGGGDVDSETEKTVESDDEERDGDPETEKTVESDDEERGKGDTDNVIPDSDEDILVLDADDSSKINTSLEVIPSSDKSAPEDDNTGEEKSNNTEDVFDDNYTRSSDEEEENEETQEDNKKEIPLEPFNMDEEKEMGSFDKDFNFTWKTKSREPTDAWLSNEGAKPLDKNVKRPAEEPAKEKEVTPSPTLQELRELLTNILFYMRNNDTVQFTINRMSNPLAASASARLALKKAGGSYQVTDTNNKSKELHAFLSYVTKLPVAADVYTLTRRQLLDILESEADLKAFRSKAYPPLLIDITEDSDGEPEGMKSKKTKKEVLVSVSSSDEEEEDDDDDDEKDSQSKPSRTNGKEFDMFAE</sequence>
<feature type="compositionally biased region" description="Basic and acidic residues" evidence="1">
    <location>
        <begin position="268"/>
        <end position="287"/>
    </location>
</feature>
<keyword evidence="3" id="KW-1185">Reference proteome</keyword>
<evidence type="ECO:0000256" key="1">
    <source>
        <dbReference type="SAM" id="MobiDB-lite"/>
    </source>
</evidence>
<proteinExistence type="predicted"/>
<accession>A0A482WVE5</accession>